<organism evidence="3 4">
    <name type="scientific">Scytalidium lignicola</name>
    <name type="common">Hyphomycete</name>
    <dbReference type="NCBI Taxonomy" id="5539"/>
    <lineage>
        <taxon>Eukaryota</taxon>
        <taxon>Fungi</taxon>
        <taxon>Dikarya</taxon>
        <taxon>Ascomycota</taxon>
        <taxon>Pezizomycotina</taxon>
        <taxon>Leotiomycetes</taxon>
        <taxon>Leotiomycetes incertae sedis</taxon>
        <taxon>Scytalidium</taxon>
    </lineage>
</organism>
<keyword evidence="2" id="KW-1133">Transmembrane helix</keyword>
<sequence>MPNHPVIVSGAIIVVSVAVAAAIAVYESPQARQFAEDVRRRIAIALHSLGDEINPRPNSQQPRFNRPEDADGFYQSRTSADPGVDADEESRRRQREELMYWNAVALEKKEKERQMNASENPSMNEKDQGSETRSPVSRFEDFLQEHPTEKGTYVYNTGTDIHNAIDDGLIHRRGGVEGLRGLRASIYSNPFADEHHIDAEEQRNLMEPDEMEKIEMLSDIYNASENEYPKAKLAGESTATLVKQKELEPLVDVSDTPAPAPEPREVSYPTFEDTNFTNMQASESAYAAIHAWASHANADASFYSPLPATPQNEAETATSQTLDYVSAPRSPISSAAFNSDDDEGTGEATPTDSVSLAGSGEDVGAEVWGPRSGATSEIDVMSVDGESVSTPGSWSEVASVVSGDEIGAHH</sequence>
<protein>
    <submittedName>
        <fullName evidence="3">Uncharacterized protein</fullName>
    </submittedName>
</protein>
<dbReference type="EMBL" id="NCSJ02000006">
    <property type="protein sequence ID" value="RFU35601.1"/>
    <property type="molecule type" value="Genomic_DNA"/>
</dbReference>
<feature type="non-terminal residue" evidence="3">
    <location>
        <position position="410"/>
    </location>
</feature>
<proteinExistence type="predicted"/>
<evidence type="ECO:0000313" key="4">
    <source>
        <dbReference type="Proteomes" id="UP000258309"/>
    </source>
</evidence>
<dbReference type="STRING" id="5539.A0A3E2HRF0"/>
<gene>
    <name evidence="3" type="ORF">B7463_g637</name>
</gene>
<feature type="region of interest" description="Disordered" evidence="1">
    <location>
        <begin position="51"/>
        <end position="93"/>
    </location>
</feature>
<accession>A0A3E2HRF0</accession>
<dbReference type="AlphaFoldDB" id="A0A3E2HRF0"/>
<dbReference type="OMA" id="MSESEGM"/>
<evidence type="ECO:0000256" key="1">
    <source>
        <dbReference type="SAM" id="MobiDB-lite"/>
    </source>
</evidence>
<comment type="caution">
    <text evidence="3">The sequence shown here is derived from an EMBL/GenBank/DDBJ whole genome shotgun (WGS) entry which is preliminary data.</text>
</comment>
<dbReference type="OrthoDB" id="3926760at2759"/>
<keyword evidence="2" id="KW-0812">Transmembrane</keyword>
<name>A0A3E2HRF0_SCYLI</name>
<evidence type="ECO:0000256" key="2">
    <source>
        <dbReference type="SAM" id="Phobius"/>
    </source>
</evidence>
<feature type="non-terminal residue" evidence="3">
    <location>
        <position position="1"/>
    </location>
</feature>
<reference evidence="3 4" key="1">
    <citation type="submission" date="2018-05" db="EMBL/GenBank/DDBJ databases">
        <title>Draft genome sequence of Scytalidium lignicola DSM 105466, a ubiquitous saprotrophic fungus.</title>
        <authorList>
            <person name="Buettner E."/>
            <person name="Gebauer A.M."/>
            <person name="Hofrichter M."/>
            <person name="Liers C."/>
            <person name="Kellner H."/>
        </authorList>
    </citation>
    <scope>NUCLEOTIDE SEQUENCE [LARGE SCALE GENOMIC DNA]</scope>
    <source>
        <strain evidence="3 4">DSM 105466</strain>
    </source>
</reference>
<feature type="region of interest" description="Disordered" evidence="1">
    <location>
        <begin position="109"/>
        <end position="136"/>
    </location>
</feature>
<keyword evidence="2" id="KW-0472">Membrane</keyword>
<feature type="transmembrane region" description="Helical" evidence="2">
    <location>
        <begin position="6"/>
        <end position="26"/>
    </location>
</feature>
<dbReference type="Proteomes" id="UP000258309">
    <property type="component" value="Unassembled WGS sequence"/>
</dbReference>
<keyword evidence="4" id="KW-1185">Reference proteome</keyword>
<feature type="region of interest" description="Disordered" evidence="1">
    <location>
        <begin position="330"/>
        <end position="410"/>
    </location>
</feature>
<evidence type="ECO:0000313" key="3">
    <source>
        <dbReference type="EMBL" id="RFU35601.1"/>
    </source>
</evidence>